<organism evidence="8 9">
    <name type="scientific">Suillus subaureus</name>
    <dbReference type="NCBI Taxonomy" id="48587"/>
    <lineage>
        <taxon>Eukaryota</taxon>
        <taxon>Fungi</taxon>
        <taxon>Dikarya</taxon>
        <taxon>Basidiomycota</taxon>
        <taxon>Agaricomycotina</taxon>
        <taxon>Agaricomycetes</taxon>
        <taxon>Agaricomycetidae</taxon>
        <taxon>Boletales</taxon>
        <taxon>Suillineae</taxon>
        <taxon>Suillaceae</taxon>
        <taxon>Suillus</taxon>
    </lineage>
</organism>
<dbReference type="OrthoDB" id="264354at2759"/>
<feature type="transmembrane region" description="Helical" evidence="5">
    <location>
        <begin position="230"/>
        <end position="253"/>
    </location>
</feature>
<evidence type="ECO:0000256" key="3">
    <source>
        <dbReference type="ARBA" id="ARBA00022833"/>
    </source>
</evidence>
<feature type="domain" description="RING-CH-type" evidence="7">
    <location>
        <begin position="12"/>
        <end position="78"/>
    </location>
</feature>
<keyword evidence="5" id="KW-1133">Transmembrane helix</keyword>
<accession>A0A9P7EM96</accession>
<evidence type="ECO:0000259" key="7">
    <source>
        <dbReference type="PROSITE" id="PS51292"/>
    </source>
</evidence>
<evidence type="ECO:0000313" key="9">
    <source>
        <dbReference type="Proteomes" id="UP000807769"/>
    </source>
</evidence>
<dbReference type="PANTHER" id="PTHR46347:SF1">
    <property type="entry name" value="RING_FYVE_PHD ZINC FINGER SUPERFAMILY PROTEIN"/>
    <property type="match status" value="1"/>
</dbReference>
<keyword evidence="5" id="KW-0472">Membrane</keyword>
<feature type="transmembrane region" description="Helical" evidence="5">
    <location>
        <begin position="186"/>
        <end position="209"/>
    </location>
</feature>
<dbReference type="AlphaFoldDB" id="A0A9P7EM96"/>
<dbReference type="PROSITE" id="PS50089">
    <property type="entry name" value="ZF_RING_2"/>
    <property type="match status" value="1"/>
</dbReference>
<dbReference type="Proteomes" id="UP000807769">
    <property type="component" value="Unassembled WGS sequence"/>
</dbReference>
<keyword evidence="5" id="KW-0812">Transmembrane</keyword>
<dbReference type="SUPFAM" id="SSF57850">
    <property type="entry name" value="RING/U-box"/>
    <property type="match status" value="1"/>
</dbReference>
<dbReference type="GO" id="GO:0008270">
    <property type="term" value="F:zinc ion binding"/>
    <property type="evidence" value="ECO:0007669"/>
    <property type="project" value="UniProtKB-KW"/>
</dbReference>
<dbReference type="InterPro" id="IPR011016">
    <property type="entry name" value="Znf_RING-CH"/>
</dbReference>
<dbReference type="RefSeq" id="XP_041199110.1">
    <property type="nucleotide sequence ID" value="XM_041330073.1"/>
</dbReference>
<dbReference type="EMBL" id="JABBWG010000002">
    <property type="protein sequence ID" value="KAG1825857.1"/>
    <property type="molecule type" value="Genomic_DNA"/>
</dbReference>
<evidence type="ECO:0000256" key="5">
    <source>
        <dbReference type="SAM" id="Phobius"/>
    </source>
</evidence>
<feature type="transmembrane region" description="Helical" evidence="5">
    <location>
        <begin position="82"/>
        <end position="110"/>
    </location>
</feature>
<evidence type="ECO:0008006" key="10">
    <source>
        <dbReference type="Google" id="ProtNLM"/>
    </source>
</evidence>
<dbReference type="GeneID" id="64624090"/>
<keyword evidence="1" id="KW-0479">Metal-binding</keyword>
<protein>
    <recommendedName>
        <fullName evidence="10">RING-CH-type domain-containing protein</fullName>
    </recommendedName>
</protein>
<dbReference type="InterPro" id="IPR013083">
    <property type="entry name" value="Znf_RING/FYVE/PHD"/>
</dbReference>
<dbReference type="Pfam" id="PF12906">
    <property type="entry name" value="RINGv"/>
    <property type="match status" value="1"/>
</dbReference>
<dbReference type="CDD" id="cd16495">
    <property type="entry name" value="RING_CH-C4HC3_MARCH"/>
    <property type="match status" value="1"/>
</dbReference>
<gene>
    <name evidence="8" type="ORF">BJ212DRAFT_1259985</name>
</gene>
<sequence>MAEPENKTDQEPVPEQEKQCRICFDGEDESLGRLIRPCLCRGSISYVHIACLKRWRSLSFSNNSFYRCPQCHYRYLFARTKAIGLATNPIVVGMISSFLFTILVMCSSYVTTYFMNSFEDYSPYESSYYFFISPVEVGHDLIRAALRILRDQDAFPLEDNVPRLTRTNPAPLPSSPSLLTRFVRRFIIGLPMIGAGSIVHMLLSLPFLGPVHWIARFRGNRSRRSNSTDIAAMIILALLVVGIARQVALYGAYKLTRKISERLLLYAEDVILEVN</sequence>
<dbReference type="PROSITE" id="PS51292">
    <property type="entry name" value="ZF_RING_CH"/>
    <property type="match status" value="1"/>
</dbReference>
<evidence type="ECO:0000256" key="2">
    <source>
        <dbReference type="ARBA" id="ARBA00022771"/>
    </source>
</evidence>
<keyword evidence="9" id="KW-1185">Reference proteome</keyword>
<evidence type="ECO:0000256" key="1">
    <source>
        <dbReference type="ARBA" id="ARBA00022723"/>
    </source>
</evidence>
<evidence type="ECO:0000256" key="4">
    <source>
        <dbReference type="PROSITE-ProRule" id="PRU00175"/>
    </source>
</evidence>
<evidence type="ECO:0000259" key="6">
    <source>
        <dbReference type="PROSITE" id="PS50089"/>
    </source>
</evidence>
<comment type="caution">
    <text evidence="8">The sequence shown here is derived from an EMBL/GenBank/DDBJ whole genome shotgun (WGS) entry which is preliminary data.</text>
</comment>
<keyword evidence="3" id="KW-0862">Zinc</keyword>
<proteinExistence type="predicted"/>
<feature type="domain" description="RING-type" evidence="6">
    <location>
        <begin position="20"/>
        <end position="72"/>
    </location>
</feature>
<keyword evidence="2 4" id="KW-0863">Zinc-finger</keyword>
<evidence type="ECO:0000313" key="8">
    <source>
        <dbReference type="EMBL" id="KAG1825857.1"/>
    </source>
</evidence>
<dbReference type="SMART" id="SM00744">
    <property type="entry name" value="RINGv"/>
    <property type="match status" value="1"/>
</dbReference>
<dbReference type="PANTHER" id="PTHR46347">
    <property type="entry name" value="RING/FYVE/PHD ZINC FINGER SUPERFAMILY PROTEIN"/>
    <property type="match status" value="1"/>
</dbReference>
<dbReference type="Gene3D" id="3.30.40.10">
    <property type="entry name" value="Zinc/RING finger domain, C3HC4 (zinc finger)"/>
    <property type="match status" value="1"/>
</dbReference>
<reference evidence="8" key="1">
    <citation type="journal article" date="2020" name="New Phytol.">
        <title>Comparative genomics reveals dynamic genome evolution in host specialist ectomycorrhizal fungi.</title>
        <authorList>
            <person name="Lofgren L.A."/>
            <person name="Nguyen N.H."/>
            <person name="Vilgalys R."/>
            <person name="Ruytinx J."/>
            <person name="Liao H.L."/>
            <person name="Branco S."/>
            <person name="Kuo A."/>
            <person name="LaButti K."/>
            <person name="Lipzen A."/>
            <person name="Andreopoulos W."/>
            <person name="Pangilinan J."/>
            <person name="Riley R."/>
            <person name="Hundley H."/>
            <person name="Na H."/>
            <person name="Barry K."/>
            <person name="Grigoriev I.V."/>
            <person name="Stajich J.E."/>
            <person name="Kennedy P.G."/>
        </authorList>
    </citation>
    <scope>NUCLEOTIDE SEQUENCE</scope>
    <source>
        <strain evidence="8">MN1</strain>
    </source>
</reference>
<name>A0A9P7EM96_9AGAM</name>
<dbReference type="InterPro" id="IPR001841">
    <property type="entry name" value="Znf_RING"/>
</dbReference>